<gene>
    <name evidence="2" type="ORF">GCM10009710_00130</name>
</gene>
<feature type="signal peptide" evidence="1">
    <location>
        <begin position="1"/>
        <end position="22"/>
    </location>
</feature>
<evidence type="ECO:0008006" key="4">
    <source>
        <dbReference type="Google" id="ProtNLM"/>
    </source>
</evidence>
<feature type="chain" id="PRO_5046692040" description="Hemagglutinin-related protein" evidence="1">
    <location>
        <begin position="23"/>
        <end position="652"/>
    </location>
</feature>
<evidence type="ECO:0000313" key="2">
    <source>
        <dbReference type="EMBL" id="GAA1723295.1"/>
    </source>
</evidence>
<reference evidence="2 3" key="1">
    <citation type="journal article" date="2019" name="Int. J. Syst. Evol. Microbiol.">
        <title>The Global Catalogue of Microorganisms (GCM) 10K type strain sequencing project: providing services to taxonomists for standard genome sequencing and annotation.</title>
        <authorList>
            <consortium name="The Broad Institute Genomics Platform"/>
            <consortium name="The Broad Institute Genome Sequencing Center for Infectious Disease"/>
            <person name="Wu L."/>
            <person name="Ma J."/>
        </authorList>
    </citation>
    <scope>NUCLEOTIDE SEQUENCE [LARGE SCALE GENOMIC DNA]</scope>
    <source>
        <strain evidence="2 3">JCM 13518</strain>
    </source>
</reference>
<dbReference type="EMBL" id="BAAAME010000001">
    <property type="protein sequence ID" value="GAA1723295.1"/>
    <property type="molecule type" value="Genomic_DNA"/>
</dbReference>
<keyword evidence="1" id="KW-0732">Signal</keyword>
<dbReference type="Proteomes" id="UP001501057">
    <property type="component" value="Unassembled WGS sequence"/>
</dbReference>
<keyword evidence="3" id="KW-1185">Reference proteome</keyword>
<sequence length="652" mass="68888">MVLLVLAWVSGLLVATAPPSAAADLRQFQPGNIIADGVFFNPYTMTEAEIQTFLNVRGGPCTAGFTCLKSYSDTMPAKPADAFCGGYPASGAEPASRILFRVANSCGINPQVLLVMLQKEQGLVTGRSPSATAYRSAMGFGCPDTAACDTAYYGFANQVYNAARQFQRYANSGQYTWVKVGATNQIRYHPNAACGTGPVYIANKATAGLYYYTPYQPNQASLNAGYGTGDGCSSYGNRNFYQFFTDWFGSTQNPASLVQVPGRPEVWLAVGTVKHHVPDEGELKVFAAKLGWVRPAPASYVDSLVLGSPARRYVHDPRTGTLYLLQADGTKHRFPDTATIASYGYEFGSYTNIDAAQSDAFTTGPDVGGFYRVESGPEVYLLADGRRRYVTTPGAYNDAAAGRNSYISSMSAAGAAKIPAGPALLPRHSLVRETSGASVYLTLADGSLLHIPSFGLAADAGRREYVVVANGTLANSTVRTGSLSPFIRCGSAVYLVAGGTLRPVTGSATGGLTPLDLPEAACADMPKSASSVSAPFLVQVPGRAEAYVLEAGQLHHVRSYDRLMQITGGAAPRFVSWSADTANGVGVGAPELAAGTYVQFVGEGEVYRGDGRGIRHVTSYDALVRSNGGRVPPIEKLPVAQKAYYTVGTPIS</sequence>
<name>A0ABN2JE72_9ACTN</name>
<proteinExistence type="predicted"/>
<organism evidence="2 3">
    <name type="scientific">Aeromicrobium alkaliterrae</name>
    <dbReference type="NCBI Taxonomy" id="302168"/>
    <lineage>
        <taxon>Bacteria</taxon>
        <taxon>Bacillati</taxon>
        <taxon>Actinomycetota</taxon>
        <taxon>Actinomycetes</taxon>
        <taxon>Propionibacteriales</taxon>
        <taxon>Nocardioidaceae</taxon>
        <taxon>Aeromicrobium</taxon>
    </lineage>
</organism>
<accession>A0ABN2JE72</accession>
<comment type="caution">
    <text evidence="2">The sequence shown here is derived from an EMBL/GenBank/DDBJ whole genome shotgun (WGS) entry which is preliminary data.</text>
</comment>
<protein>
    <recommendedName>
        <fullName evidence="4">Hemagglutinin-related protein</fullName>
    </recommendedName>
</protein>
<evidence type="ECO:0000256" key="1">
    <source>
        <dbReference type="SAM" id="SignalP"/>
    </source>
</evidence>
<evidence type="ECO:0000313" key="3">
    <source>
        <dbReference type="Proteomes" id="UP001501057"/>
    </source>
</evidence>